<keyword evidence="5 7" id="KW-1133">Transmembrane helix</keyword>
<feature type="transmembrane region" description="Helical" evidence="7">
    <location>
        <begin position="145"/>
        <end position="166"/>
    </location>
</feature>
<name>A0A9W9YWR1_9CNID</name>
<feature type="transmembrane region" description="Helical" evidence="7">
    <location>
        <begin position="239"/>
        <end position="260"/>
    </location>
</feature>
<organism evidence="9 10">
    <name type="scientific">Desmophyllum pertusum</name>
    <dbReference type="NCBI Taxonomy" id="174260"/>
    <lineage>
        <taxon>Eukaryota</taxon>
        <taxon>Metazoa</taxon>
        <taxon>Cnidaria</taxon>
        <taxon>Anthozoa</taxon>
        <taxon>Hexacorallia</taxon>
        <taxon>Scleractinia</taxon>
        <taxon>Caryophylliina</taxon>
        <taxon>Caryophylliidae</taxon>
        <taxon>Desmophyllum</taxon>
    </lineage>
</organism>
<keyword evidence="3 7" id="KW-0812">Transmembrane</keyword>
<keyword evidence="4" id="KW-0249">Electron transport</keyword>
<evidence type="ECO:0000259" key="8">
    <source>
        <dbReference type="PROSITE" id="PS50939"/>
    </source>
</evidence>
<protein>
    <submittedName>
        <fullName evidence="9">DOMON domain-containing protein frrs1L</fullName>
    </submittedName>
</protein>
<dbReference type="InterPro" id="IPR006593">
    <property type="entry name" value="Cyt_b561/ferric_Rdtase_TM"/>
</dbReference>
<dbReference type="GO" id="GO:0016020">
    <property type="term" value="C:membrane"/>
    <property type="evidence" value="ECO:0007669"/>
    <property type="project" value="UniProtKB-SubCell"/>
</dbReference>
<evidence type="ECO:0000256" key="4">
    <source>
        <dbReference type="ARBA" id="ARBA00022982"/>
    </source>
</evidence>
<evidence type="ECO:0000256" key="2">
    <source>
        <dbReference type="ARBA" id="ARBA00022448"/>
    </source>
</evidence>
<keyword evidence="10" id="KW-1185">Reference proteome</keyword>
<dbReference type="OrthoDB" id="5974263at2759"/>
<gene>
    <name evidence="9" type="primary">FRRS1_5</name>
    <name evidence="9" type="ORF">OS493_029781</name>
</gene>
<feature type="transmembrane region" description="Helical" evidence="7">
    <location>
        <begin position="178"/>
        <end position="200"/>
    </location>
</feature>
<accession>A0A9W9YWR1</accession>
<evidence type="ECO:0000313" key="10">
    <source>
        <dbReference type="Proteomes" id="UP001163046"/>
    </source>
</evidence>
<evidence type="ECO:0000256" key="5">
    <source>
        <dbReference type="ARBA" id="ARBA00022989"/>
    </source>
</evidence>
<dbReference type="PANTHER" id="PTHR23130">
    <property type="entry name" value="CYTOCHROME B561 AND DOMON DOMAIN-CONTAINING PROTEIN"/>
    <property type="match status" value="1"/>
</dbReference>
<feature type="domain" description="Cytochrome b561" evidence="8">
    <location>
        <begin position="23"/>
        <end position="255"/>
    </location>
</feature>
<keyword evidence="6 7" id="KW-0472">Membrane</keyword>
<comment type="caution">
    <text evidence="9">The sequence shown here is derived from an EMBL/GenBank/DDBJ whole genome shotgun (WGS) entry which is preliminary data.</text>
</comment>
<evidence type="ECO:0000256" key="6">
    <source>
        <dbReference type="ARBA" id="ARBA00023136"/>
    </source>
</evidence>
<feature type="transmembrane region" description="Helical" evidence="7">
    <location>
        <begin position="104"/>
        <end position="125"/>
    </location>
</feature>
<evidence type="ECO:0000256" key="1">
    <source>
        <dbReference type="ARBA" id="ARBA00004370"/>
    </source>
</evidence>
<dbReference type="PROSITE" id="PS50939">
    <property type="entry name" value="CYTOCHROME_B561"/>
    <property type="match status" value="1"/>
</dbReference>
<dbReference type="CDD" id="cd08760">
    <property type="entry name" value="Cyt_b561_FRRS1_like"/>
    <property type="match status" value="1"/>
</dbReference>
<feature type="transmembrane region" description="Helical" evidence="7">
    <location>
        <begin position="63"/>
        <end position="84"/>
    </location>
</feature>
<evidence type="ECO:0000313" key="9">
    <source>
        <dbReference type="EMBL" id="KAJ7370791.1"/>
    </source>
</evidence>
<dbReference type="Proteomes" id="UP001163046">
    <property type="component" value="Unassembled WGS sequence"/>
</dbReference>
<keyword evidence="2" id="KW-0813">Transport</keyword>
<dbReference type="EMBL" id="MU826856">
    <property type="protein sequence ID" value="KAJ7370791.1"/>
    <property type="molecule type" value="Genomic_DNA"/>
</dbReference>
<dbReference type="SMART" id="SM00665">
    <property type="entry name" value="B561"/>
    <property type="match status" value="1"/>
</dbReference>
<dbReference type="PANTHER" id="PTHR23130:SF171">
    <property type="entry name" value="OS01G0895300 PROTEIN"/>
    <property type="match status" value="1"/>
</dbReference>
<dbReference type="AlphaFoldDB" id="A0A9W9YWR1"/>
<sequence>MKDDKMVDLTEPWYLVYSSGPMNGDTIGKHSTTPRASPEKVKVDDIRFLGAEKVDAGMIRAHGCLMVIAWVGFASIAIFMARYMKVAFGDKVLLGTKVWFTCHRLLMVLTVLVTIIAIIIIFVHAGRWTEEAGAHPITCRFIFNWAHRGVGLAALILAVVTVFLGIRLPGASLDDSALYAMIAYCVGVAIVIMFEVYLSLKKNRNAATFSPLSGEDKEGGHVQLKTTGEQFVSARQQMLGFLVLFVTGVVIALVVLIATAEEGHQH</sequence>
<dbReference type="Gene3D" id="1.20.120.1770">
    <property type="match status" value="1"/>
</dbReference>
<comment type="subcellular location">
    <subcellularLocation>
        <location evidence="1">Membrane</location>
    </subcellularLocation>
</comment>
<evidence type="ECO:0000256" key="3">
    <source>
        <dbReference type="ARBA" id="ARBA00022692"/>
    </source>
</evidence>
<reference evidence="9" key="1">
    <citation type="submission" date="2023-01" db="EMBL/GenBank/DDBJ databases">
        <title>Genome assembly of the deep-sea coral Lophelia pertusa.</title>
        <authorList>
            <person name="Herrera S."/>
            <person name="Cordes E."/>
        </authorList>
    </citation>
    <scope>NUCLEOTIDE SEQUENCE</scope>
    <source>
        <strain evidence="9">USNM1676648</strain>
        <tissue evidence="9">Polyp</tissue>
    </source>
</reference>
<proteinExistence type="predicted"/>
<evidence type="ECO:0000256" key="7">
    <source>
        <dbReference type="SAM" id="Phobius"/>
    </source>
</evidence>